<sequence>MSDATPLLQRLLRRGEAASLRGDPKPVSLPMTAASSAREYLALATLAERERFHGQIALAERAGAITVLRDRNRGDSEQLLRITLADAGALAAFLGVSLHASRIEAATCALAGWTTTFPIVEAVLEAWRGGRKVRACGPEAAGDLADAARVVAHCAQDSSRERLLRRESVRLFGDSKRLEALTPWLDLLVTGEIAARDSDRAHTWAALGLRREPQPLLLSGSGQLLLDGARLPLVRPWLGVPPECVEALDTPARRVLSIENLASFHEAARTTKAADLLLLYTGGMPSPAWRRAYVRLLAGLPGNAALYHWGDIDEGGFRIAAVLAEAAAETGRGLRPWRMSAATLPEDITAMAAVPDRAVLEAMQRWAIRAGWIEVANALRQRPIRLEQEALDPARADIGLPTAPPG</sequence>
<dbReference type="Pfam" id="PF09983">
    <property type="entry name" value="JetD_C"/>
    <property type="match status" value="1"/>
</dbReference>
<dbReference type="RefSeq" id="WP_280941513.1">
    <property type="nucleotide sequence ID" value="NZ_JARYGX010000009.1"/>
</dbReference>
<evidence type="ECO:0000313" key="3">
    <source>
        <dbReference type="Proteomes" id="UP001160550"/>
    </source>
</evidence>
<evidence type="ECO:0000259" key="1">
    <source>
        <dbReference type="Pfam" id="PF09983"/>
    </source>
</evidence>
<dbReference type="InterPro" id="IPR024534">
    <property type="entry name" value="JetD_C"/>
</dbReference>
<dbReference type="Proteomes" id="UP001160550">
    <property type="component" value="Unassembled WGS sequence"/>
</dbReference>
<feature type="domain" description="Wadjet protein JetD C-terminal" evidence="1">
    <location>
        <begin position="239"/>
        <end position="392"/>
    </location>
</feature>
<organism evidence="2 3">
    <name type="scientific">Luteimonas composti</name>
    <dbReference type="NCBI Taxonomy" id="398257"/>
    <lineage>
        <taxon>Bacteria</taxon>
        <taxon>Pseudomonadati</taxon>
        <taxon>Pseudomonadota</taxon>
        <taxon>Gammaproteobacteria</taxon>
        <taxon>Lysobacterales</taxon>
        <taxon>Lysobacteraceae</taxon>
        <taxon>Luteimonas</taxon>
    </lineage>
</organism>
<reference evidence="2" key="2">
    <citation type="submission" date="2023-04" db="EMBL/GenBank/DDBJ databases">
        <authorList>
            <person name="Sun J.-Q."/>
        </authorList>
    </citation>
    <scope>NUCLEOTIDE SEQUENCE</scope>
    <source>
        <strain evidence="2">CC-YY355</strain>
    </source>
</reference>
<name>A0ABT6MPP2_9GAMM</name>
<protein>
    <submittedName>
        <fullName evidence="2">DUF2220 family protein</fullName>
    </submittedName>
</protein>
<reference evidence="2" key="1">
    <citation type="journal article" date="2007" name="Int. J. Syst. Evol. Microbiol.">
        <title>Luteimonas composti sp. nov., a moderately thermophilic bacterium isolated from food waste.</title>
        <authorList>
            <person name="Young C.C."/>
            <person name="Kampfer P."/>
            <person name="Chen W.M."/>
            <person name="Yen W.S."/>
            <person name="Arun A.B."/>
            <person name="Lai W.A."/>
            <person name="Shen F.T."/>
            <person name="Rekha P.D."/>
            <person name="Lin K.Y."/>
            <person name="Chou J.H."/>
        </authorList>
    </citation>
    <scope>NUCLEOTIDE SEQUENCE</scope>
    <source>
        <strain evidence="2">CC-YY355</strain>
    </source>
</reference>
<evidence type="ECO:0000313" key="2">
    <source>
        <dbReference type="EMBL" id="MDH7452315.1"/>
    </source>
</evidence>
<gene>
    <name evidence="2" type="ORF">QF205_04345</name>
</gene>
<dbReference type="EMBL" id="JARYGX010000009">
    <property type="protein sequence ID" value="MDH7452315.1"/>
    <property type="molecule type" value="Genomic_DNA"/>
</dbReference>
<accession>A0ABT6MPP2</accession>
<proteinExistence type="predicted"/>
<keyword evidence="3" id="KW-1185">Reference proteome</keyword>
<comment type="caution">
    <text evidence="2">The sequence shown here is derived from an EMBL/GenBank/DDBJ whole genome shotgun (WGS) entry which is preliminary data.</text>
</comment>